<dbReference type="InterPro" id="IPR015854">
    <property type="entry name" value="ABC_transpr_LolD-like"/>
</dbReference>
<dbReference type="PANTHER" id="PTHR24220:SF86">
    <property type="entry name" value="ABC TRANSPORTER ABCH.1"/>
    <property type="match status" value="1"/>
</dbReference>
<dbReference type="Pfam" id="PF00005">
    <property type="entry name" value="ABC_tran"/>
    <property type="match status" value="1"/>
</dbReference>
<dbReference type="Pfam" id="PF02687">
    <property type="entry name" value="FtsX"/>
    <property type="match status" value="1"/>
</dbReference>
<accession>A0A2T2XGD5</accession>
<evidence type="ECO:0000256" key="2">
    <source>
        <dbReference type="ARBA" id="ARBA00022448"/>
    </source>
</evidence>
<dbReference type="GO" id="GO:0016887">
    <property type="term" value="F:ATP hydrolysis activity"/>
    <property type="evidence" value="ECO:0007669"/>
    <property type="project" value="InterPro"/>
</dbReference>
<protein>
    <recommendedName>
        <fullName evidence="12">ABC transporter domain-containing protein</fullName>
    </recommendedName>
</protein>
<dbReference type="Proteomes" id="UP000242972">
    <property type="component" value="Unassembled WGS sequence"/>
</dbReference>
<evidence type="ECO:0000256" key="4">
    <source>
        <dbReference type="ARBA" id="ARBA00022519"/>
    </source>
</evidence>
<comment type="subcellular location">
    <subcellularLocation>
        <location evidence="1">Cell inner membrane</location>
        <topology evidence="1">Multi-pass membrane protein</topology>
    </subcellularLocation>
</comment>
<dbReference type="GO" id="GO:0022857">
    <property type="term" value="F:transmembrane transporter activity"/>
    <property type="evidence" value="ECO:0007669"/>
    <property type="project" value="TreeGrafter"/>
</dbReference>
<evidence type="ECO:0000256" key="8">
    <source>
        <dbReference type="ARBA" id="ARBA00022989"/>
    </source>
</evidence>
<dbReference type="InterPro" id="IPR003838">
    <property type="entry name" value="ABC3_permease_C"/>
</dbReference>
<feature type="transmembrane region" description="Helical" evidence="11">
    <location>
        <begin position="638"/>
        <end position="658"/>
    </location>
</feature>
<feature type="transmembrane region" description="Helical" evidence="11">
    <location>
        <begin position="592"/>
        <end position="618"/>
    </location>
</feature>
<dbReference type="PROSITE" id="PS00211">
    <property type="entry name" value="ABC_TRANSPORTER_1"/>
    <property type="match status" value="1"/>
</dbReference>
<keyword evidence="6" id="KW-0547">Nucleotide-binding</keyword>
<evidence type="ECO:0000313" key="13">
    <source>
        <dbReference type="EMBL" id="PSR33540.1"/>
    </source>
</evidence>
<dbReference type="EMBL" id="PXYW01000019">
    <property type="protein sequence ID" value="PSR33540.1"/>
    <property type="molecule type" value="Genomic_DNA"/>
</dbReference>
<comment type="similarity">
    <text evidence="10">Belongs to the ABC transporter superfamily. Macrolide exporter (TC 3.A.1.122) family.</text>
</comment>
<evidence type="ECO:0000259" key="12">
    <source>
        <dbReference type="PROSITE" id="PS50893"/>
    </source>
</evidence>
<dbReference type="GO" id="GO:0005886">
    <property type="term" value="C:plasma membrane"/>
    <property type="evidence" value="ECO:0007669"/>
    <property type="project" value="UniProtKB-SubCell"/>
</dbReference>
<dbReference type="InterPro" id="IPR017871">
    <property type="entry name" value="ABC_transporter-like_CS"/>
</dbReference>
<dbReference type="AlphaFoldDB" id="A0A2T2XGD5"/>
<gene>
    <name evidence="13" type="ORF">C7B46_09690</name>
</gene>
<keyword evidence="9 11" id="KW-0472">Membrane</keyword>
<dbReference type="CDD" id="cd03255">
    <property type="entry name" value="ABC_MJ0796_LolCDE_FtsE"/>
    <property type="match status" value="1"/>
</dbReference>
<feature type="transmembrane region" description="Helical" evidence="11">
    <location>
        <begin position="284"/>
        <end position="307"/>
    </location>
</feature>
<dbReference type="GO" id="GO:0098796">
    <property type="term" value="C:membrane protein complex"/>
    <property type="evidence" value="ECO:0007669"/>
    <property type="project" value="UniProtKB-ARBA"/>
</dbReference>
<dbReference type="PANTHER" id="PTHR24220">
    <property type="entry name" value="IMPORT ATP-BINDING PROTEIN"/>
    <property type="match status" value="1"/>
</dbReference>
<sequence length="676" mass="72245">MGYGFDWRQGQALWDDYWKRAIQVFELRDVSRTYHIGGQEISALSHINLVFPDHSFSIVLGPSGSGKSTLLNLLGGLDRPTSGEVLFNGLDLSQFTNDQLASFRRHYVGTVFQAYHLLPHLTALENVELALSMDSPSGRRQRAEQLLTQVGLGSRLHNRPAELSGGEQQRVAVARALAHDPSILLADEPTGNLDAKARRDIMDLLHHLHEQGYTVIIITHNEELVTSGDRVIRLHDGMLMADSVPMVLDQSPATPVAVERVKTRMGWSWWMAWRNLRRSKSRTLLTAIGTAIGIGSIVLTVAFGTGLQQNANQSLAQNGGLNTVEVVGQMPPGASAVNFAEPKPLNLSDISYFQKLPGVSSAYGMISAPVMVKTLATVPAVIDNLPLTGLPTGQKLVAGRVPKSGNAVLLSQNGVKPLFGSEPLAHLIGQKITVMPTSNAPSVVLTVAGVISASSPRNQNTSPGVAAASGSANNLYVPYPTAVTYWAGHPPAFSQAIIIANNASATVALTKTLSQKGFVVFSLREIAKGIDTFVIIIQTVLGAFGGIALVVAGIMIALVMMWAVLERTREIGILKALGARAQDIRRVFVDEAALIGLLAGIIGLVGAYLTAFVLQAVLKMLIEKAGGTAPVSLFVVPWWLVVSALAFGMVVGTVGSWIPAFRASRLSVVHALRHDG</sequence>
<dbReference type="InterPro" id="IPR003593">
    <property type="entry name" value="AAA+_ATPase"/>
</dbReference>
<evidence type="ECO:0000256" key="3">
    <source>
        <dbReference type="ARBA" id="ARBA00022475"/>
    </source>
</evidence>
<keyword evidence="7" id="KW-0067">ATP-binding</keyword>
<dbReference type="PROSITE" id="PS50893">
    <property type="entry name" value="ABC_TRANSPORTER_2"/>
    <property type="match status" value="1"/>
</dbReference>
<name>A0A2T2XGD5_9FIRM</name>
<organism evidence="13 14">
    <name type="scientific">Sulfobacillus benefaciens</name>
    <dbReference type="NCBI Taxonomy" id="453960"/>
    <lineage>
        <taxon>Bacteria</taxon>
        <taxon>Bacillati</taxon>
        <taxon>Bacillota</taxon>
        <taxon>Clostridia</taxon>
        <taxon>Eubacteriales</taxon>
        <taxon>Clostridiales Family XVII. Incertae Sedis</taxon>
        <taxon>Sulfobacillus</taxon>
    </lineage>
</organism>
<feature type="transmembrane region" description="Helical" evidence="11">
    <location>
        <begin position="540"/>
        <end position="565"/>
    </location>
</feature>
<reference evidence="13 14" key="1">
    <citation type="journal article" date="2014" name="BMC Genomics">
        <title>Comparison of environmental and isolate Sulfobacillus genomes reveals diverse carbon, sulfur, nitrogen, and hydrogen metabolisms.</title>
        <authorList>
            <person name="Justice N.B."/>
            <person name="Norman A."/>
            <person name="Brown C.T."/>
            <person name="Singh A."/>
            <person name="Thomas B.C."/>
            <person name="Banfield J.F."/>
        </authorList>
    </citation>
    <scope>NUCLEOTIDE SEQUENCE [LARGE SCALE GENOMIC DNA]</scope>
    <source>
        <strain evidence="13">AMDSBA4</strain>
    </source>
</reference>
<dbReference type="InterPro" id="IPR027417">
    <property type="entry name" value="P-loop_NTPase"/>
</dbReference>
<comment type="caution">
    <text evidence="13">The sequence shown here is derived from an EMBL/GenBank/DDBJ whole genome shotgun (WGS) entry which is preliminary data.</text>
</comment>
<evidence type="ECO:0000256" key="1">
    <source>
        <dbReference type="ARBA" id="ARBA00004429"/>
    </source>
</evidence>
<evidence type="ECO:0000256" key="11">
    <source>
        <dbReference type="SAM" id="Phobius"/>
    </source>
</evidence>
<dbReference type="InterPro" id="IPR003439">
    <property type="entry name" value="ABC_transporter-like_ATP-bd"/>
</dbReference>
<evidence type="ECO:0000256" key="10">
    <source>
        <dbReference type="ARBA" id="ARBA00038388"/>
    </source>
</evidence>
<dbReference type="Gene3D" id="3.40.50.300">
    <property type="entry name" value="P-loop containing nucleotide triphosphate hydrolases"/>
    <property type="match status" value="1"/>
</dbReference>
<dbReference type="FunFam" id="3.40.50.300:FF:000032">
    <property type="entry name" value="Export ABC transporter ATP-binding protein"/>
    <property type="match status" value="1"/>
</dbReference>
<evidence type="ECO:0000256" key="9">
    <source>
        <dbReference type="ARBA" id="ARBA00023136"/>
    </source>
</evidence>
<evidence type="ECO:0000256" key="6">
    <source>
        <dbReference type="ARBA" id="ARBA00022741"/>
    </source>
</evidence>
<proteinExistence type="inferred from homology"/>
<keyword evidence="3" id="KW-1003">Cell membrane</keyword>
<dbReference type="GO" id="GO:0005524">
    <property type="term" value="F:ATP binding"/>
    <property type="evidence" value="ECO:0007669"/>
    <property type="project" value="UniProtKB-KW"/>
</dbReference>
<evidence type="ECO:0000256" key="7">
    <source>
        <dbReference type="ARBA" id="ARBA00022840"/>
    </source>
</evidence>
<dbReference type="InterPro" id="IPR017911">
    <property type="entry name" value="MacB-like_ATP-bd"/>
</dbReference>
<feature type="domain" description="ABC transporter" evidence="12">
    <location>
        <begin position="25"/>
        <end position="261"/>
    </location>
</feature>
<dbReference type="SMART" id="SM00382">
    <property type="entry name" value="AAA"/>
    <property type="match status" value="1"/>
</dbReference>
<keyword evidence="4" id="KW-0997">Cell inner membrane</keyword>
<keyword evidence="5 11" id="KW-0812">Transmembrane</keyword>
<dbReference type="SUPFAM" id="SSF52540">
    <property type="entry name" value="P-loop containing nucleoside triphosphate hydrolases"/>
    <property type="match status" value="1"/>
</dbReference>
<keyword evidence="8 11" id="KW-1133">Transmembrane helix</keyword>
<evidence type="ECO:0000313" key="14">
    <source>
        <dbReference type="Proteomes" id="UP000242972"/>
    </source>
</evidence>
<evidence type="ECO:0000256" key="5">
    <source>
        <dbReference type="ARBA" id="ARBA00022692"/>
    </source>
</evidence>
<dbReference type="Pfam" id="PF12704">
    <property type="entry name" value="MacB_PCD"/>
    <property type="match status" value="1"/>
</dbReference>
<dbReference type="InterPro" id="IPR025857">
    <property type="entry name" value="MacB_PCD"/>
</dbReference>
<keyword evidence="2" id="KW-0813">Transport</keyword>